<dbReference type="InterPro" id="IPR051567">
    <property type="entry name" value="Unconventional_Myosin_ATPase"/>
</dbReference>
<dbReference type="CDD" id="cd14473">
    <property type="entry name" value="FERM_B-lobe"/>
    <property type="match status" value="2"/>
</dbReference>
<organism evidence="19 20">
    <name type="scientific">Anguilla anguilla</name>
    <name type="common">European freshwater eel</name>
    <name type="synonym">Muraena anguilla</name>
    <dbReference type="NCBI Taxonomy" id="7936"/>
    <lineage>
        <taxon>Eukaryota</taxon>
        <taxon>Metazoa</taxon>
        <taxon>Chordata</taxon>
        <taxon>Craniata</taxon>
        <taxon>Vertebrata</taxon>
        <taxon>Euteleostomi</taxon>
        <taxon>Actinopterygii</taxon>
        <taxon>Neopterygii</taxon>
        <taxon>Teleostei</taxon>
        <taxon>Anguilliformes</taxon>
        <taxon>Anguillidae</taxon>
        <taxon>Anguilla</taxon>
    </lineage>
</organism>
<evidence type="ECO:0000256" key="12">
    <source>
        <dbReference type="PROSITE-ProRule" id="PRU00782"/>
    </source>
</evidence>
<dbReference type="SMART" id="SM00295">
    <property type="entry name" value="B41"/>
    <property type="match status" value="2"/>
</dbReference>
<dbReference type="PROSITE" id="PS50057">
    <property type="entry name" value="FERM_3"/>
    <property type="match status" value="2"/>
</dbReference>
<dbReference type="Pfam" id="PF00612">
    <property type="entry name" value="IQ"/>
    <property type="match status" value="4"/>
</dbReference>
<dbReference type="SMART" id="SM00242">
    <property type="entry name" value="MYSc"/>
    <property type="match status" value="1"/>
</dbReference>
<dbReference type="PROSITE" id="PS51456">
    <property type="entry name" value="MYOSIN_MOTOR"/>
    <property type="match status" value="1"/>
</dbReference>
<dbReference type="InterPro" id="IPR001452">
    <property type="entry name" value="SH3_domain"/>
</dbReference>
<dbReference type="Gene3D" id="2.30.30.40">
    <property type="entry name" value="SH3 Domains"/>
    <property type="match status" value="1"/>
</dbReference>
<dbReference type="SUPFAM" id="SSF50044">
    <property type="entry name" value="SH3-domain"/>
    <property type="match status" value="1"/>
</dbReference>
<dbReference type="InterPro" id="IPR036028">
    <property type="entry name" value="SH3-like_dom_sf"/>
</dbReference>
<evidence type="ECO:0000256" key="11">
    <source>
        <dbReference type="PROSITE-ProRule" id="PRU00192"/>
    </source>
</evidence>
<dbReference type="PROSITE" id="PS51016">
    <property type="entry name" value="MYTH4"/>
    <property type="match status" value="2"/>
</dbReference>
<gene>
    <name evidence="19" type="ORF">ANANG_G00124170</name>
</gene>
<evidence type="ECO:0000313" key="19">
    <source>
        <dbReference type="EMBL" id="KAG5847266.1"/>
    </source>
</evidence>
<dbReference type="InterPro" id="IPR036961">
    <property type="entry name" value="Kinesin_motor_dom_sf"/>
</dbReference>
<dbReference type="InterPro" id="IPR041794">
    <property type="entry name" value="MyoVII_FERM_C2"/>
</dbReference>
<evidence type="ECO:0000256" key="10">
    <source>
        <dbReference type="ARBA" id="ARBA00023203"/>
    </source>
</evidence>
<evidence type="ECO:0000256" key="7">
    <source>
        <dbReference type="ARBA" id="ARBA00022840"/>
    </source>
</evidence>
<keyword evidence="8 12" id="KW-0518">Myosin</keyword>
<dbReference type="InterPro" id="IPR019749">
    <property type="entry name" value="Band_41_domain"/>
</dbReference>
<feature type="region of interest" description="Disordered" evidence="14">
    <location>
        <begin position="1081"/>
        <end position="1103"/>
    </location>
</feature>
<dbReference type="SUPFAM" id="SSF50729">
    <property type="entry name" value="PH domain-like"/>
    <property type="match status" value="1"/>
</dbReference>
<evidence type="ECO:0000256" key="6">
    <source>
        <dbReference type="ARBA" id="ARBA00022741"/>
    </source>
</evidence>
<evidence type="ECO:0000256" key="13">
    <source>
        <dbReference type="SAM" id="Coils"/>
    </source>
</evidence>
<feature type="coiled-coil region" evidence="13">
    <location>
        <begin position="930"/>
        <end position="957"/>
    </location>
</feature>
<dbReference type="InterPro" id="IPR011993">
    <property type="entry name" value="PH-like_dom_sf"/>
</dbReference>
<dbReference type="Gene3D" id="6.20.240.20">
    <property type="match status" value="1"/>
</dbReference>
<dbReference type="SMART" id="SM00326">
    <property type="entry name" value="SH3"/>
    <property type="match status" value="1"/>
</dbReference>
<reference evidence="19" key="1">
    <citation type="submission" date="2021-01" db="EMBL/GenBank/DDBJ databases">
        <title>A chromosome-scale assembly of European eel, Anguilla anguilla.</title>
        <authorList>
            <person name="Henkel C."/>
            <person name="Jong-Raadsen S.A."/>
            <person name="Dufour S."/>
            <person name="Weltzien F.-A."/>
            <person name="Palstra A.P."/>
            <person name="Pelster B."/>
            <person name="Spaink H.P."/>
            <person name="Van Den Thillart G.E."/>
            <person name="Jansen H."/>
            <person name="Zahm M."/>
            <person name="Klopp C."/>
            <person name="Cedric C."/>
            <person name="Louis A."/>
            <person name="Berthelot C."/>
            <person name="Parey E."/>
            <person name="Roest Crollius H."/>
            <person name="Montfort J."/>
            <person name="Robinson-Rechavi M."/>
            <person name="Bucao C."/>
            <person name="Bouchez O."/>
            <person name="Gislard M."/>
            <person name="Lluch J."/>
            <person name="Milhes M."/>
            <person name="Lampietro C."/>
            <person name="Lopez Roques C."/>
            <person name="Donnadieu C."/>
            <person name="Braasch I."/>
            <person name="Desvignes T."/>
            <person name="Postlethwait J."/>
            <person name="Bobe J."/>
            <person name="Guiguen Y."/>
            <person name="Dirks R."/>
        </authorList>
    </citation>
    <scope>NUCLEOTIDE SEQUENCE</scope>
    <source>
        <strain evidence="19">Tag_6206</strain>
        <tissue evidence="19">Liver</tissue>
    </source>
</reference>
<dbReference type="CDD" id="cd23767">
    <property type="entry name" value="IQCD"/>
    <property type="match status" value="1"/>
</dbReference>
<sequence length="2166" mass="248488">MLHLLLDLKEPRWKRVWLGTTIGEAREDFKGQPLQALSLESDMVVLREGDYVWVDSSIGVPIGAQVKVTGAGHRLLIDDEGKEHKITKKNEGSIRPMNPTSVSGVDDMIQLGDLNEAGLLHNLLIRHREGLIYTYTGSILVAVNPYQLLPIYTAEQVRLYHNRRLGELPPHIFAIADSCYFNMRRNLRDQCCIISGESGAGKTENTKLMLQFLAAVSGQHSWIEQQILEANPILEAFGNAKTIRNDNSSRFGKYTDIYFNKNWVIEGARVEQYLLEKSRVCRQTAEERNYHIFYCMLLGMPAEQKKTLSLRGAEEYNYLTMGNCTTCDGRDDVKEYARIRSAMKILTFTEKESWEIFKLLAAILHLGNVNFEGTILNNMEGCDIMNSDHFKMAAKLLEVDIQALETSLTYRSILTNRESVTKPLTSEQAMDGRDAFVKAIYGRMFVWIAEKINSAINKSPSNGPTYVRKSIGLLDIFGFENFNKNSFEQLCINFANEQLQQFFVQHVFKLEQDEYNCENIVWKHIVFNDNQRTLDLMAIKPLNILALIDEESTFPKGTDITMLNKMNQVHGKSKIYLPPRNYHDKQFGIQHFAGVVYYDSEGFLEKNKDSVSTDIMKLVENSSSKLLKQIFRSDITSNAVMSSARNGRVILTPKSTLRQMSETRKQMPTLSGQFRQSLDSLMKALSDCEPYFVRCFKPNEYKKPLLFDRELCMRQLRYSGMMETIRIRKSGYPIRHTFQQFLNRYRVLLKTTLCDPKKERADKCCDCICKAVIQGAGDWKIGMTKIFLKDFHDSLLELARDKEIHRKAAIIQRVMRGYKHRKNFVSQRKAALLIQKTWRGYKGRQQHRMVQLGYRRLQAKIRARRMRSHYMQKQEAAVLLQAQVRGYLNRKEWDRKKKAVRVLQAHTRGALARKTYKGIKDAAFLSAQEKRAQEEHAQELQRRLEEVLQKQETSTASREEISDQEMVENIFGFLPTTVGGQEGQAPVGFEDLEGKKVVLEEVDTEDIPIVEEAPEKEEEEIDDEHSFAKFASMHFQNSATHTHINQRLRRTLLFHDDEGDALACLTVWWMILRFMGDIPEPKQQDQDENQSIQQNLGQRKDRRLSNLVGLEQKLLKRHKKGSKGSGPSRRKPSMIPEEPAAEAPNVSATPPPKEEGYVMIGEGPTLDRPMTSLEKIHVIVGYAIVRPDTRDEIYCQICKQLVKNTNRNSCVRGWILLSICLGIFPPTDRFIKYLQNFIHAGPAEHSAHCAERLHRVMANGVRSEPTCWVELQATKTKKPIVVSVTLIDGNNISVRLDSASTSREVCKFIARKINLQDTFGFSLYIALYEKVWSLGSGGDHVMDAISQCEQEVKRKGGEEQHAPWRLYYRKEIFTPWHNCLQDALSTDLVYKQIIRGLKCGEYQSDKEDDFVQLAAKHFYVQFGADTRDENAKKVVEECIIINLVETKSEAKLVQLVKAAHIQNPYINSKTDPGLVKKEVVDYARHRWPMLFAKSFKVVKISGPVLPQNTFVVTVSWTGIFFLDEKERSLLELSYPEVTGINLESDERSSGQLVYLSTLKGDFTLSAVSAVDMVELVHQFLEGLKERSRYCVALQDVNRQDDPTFLSCKKGDVLLIIKDNEPSSDRSWMKCQNERTGQIGAVSTDAVLVLATLEKPTNEVLSLLNLSPEQRVSIVQNAKKEEGASDRVAPISLKEFSFEYFRQPSKDRQALSRERLWAISREPLKQPLLNSLHVRGPLELTDQIFGPATQHEELRDEVYCQIMKQMTSNGNMLSLENGWQLMWLCCGLFRPSQVLLRHTQRFLESRPREPLASDCLQRLQGIMRIEPRKRPPHQVEVDAIQQNSTQIFHKVHFPNDTEELFEVTTTTRIRELCRSIANKLMLSSPDGYSLFVKTPEKVQSLKDTDYFFDSLRQITELSKKARAKESKKVKEGIPTSMPYLVFFMRKLWFNVSPGRDWKADLIFHFPQELPKYLRGYHKCTKEDMFNLGGLLFRTKVDTDRSEFIMIPRMLKDLVPSDQLNAASPEEWKKNIIASYNKQAGMTVDEAKVAFLKVIAKWPTFGCTFFETRQTSQSSLPGVIRLAISKHGVAIIDPKTKDGLAKYTFNEITNWSSGNTYFHMTIGNLVKGGTLLCETPLGYKIDDLLASYIDMYLNERKAVRPKNQLFRS</sequence>
<dbReference type="Gene3D" id="1.20.5.190">
    <property type="match status" value="2"/>
</dbReference>
<dbReference type="GO" id="GO:0005524">
    <property type="term" value="F:ATP binding"/>
    <property type="evidence" value="ECO:0007669"/>
    <property type="project" value="UniProtKB-UniRule"/>
</dbReference>
<keyword evidence="4" id="KW-0963">Cytoplasm</keyword>
<proteinExistence type="inferred from homology"/>
<evidence type="ECO:0000256" key="9">
    <source>
        <dbReference type="ARBA" id="ARBA00023175"/>
    </source>
</evidence>
<evidence type="ECO:0000259" key="17">
    <source>
        <dbReference type="PROSITE" id="PS51016"/>
    </source>
</evidence>
<dbReference type="InterPro" id="IPR000299">
    <property type="entry name" value="FERM_domain"/>
</dbReference>
<evidence type="ECO:0000256" key="1">
    <source>
        <dbReference type="ARBA" id="ARBA00004496"/>
    </source>
</evidence>
<evidence type="ECO:0000259" key="15">
    <source>
        <dbReference type="PROSITE" id="PS50002"/>
    </source>
</evidence>
<dbReference type="CDD" id="cd01381">
    <property type="entry name" value="MYSc_Myo7"/>
    <property type="match status" value="1"/>
</dbReference>
<dbReference type="SUPFAM" id="SSF54236">
    <property type="entry name" value="Ubiquitin-like"/>
    <property type="match status" value="2"/>
</dbReference>
<dbReference type="Pfam" id="PF00063">
    <property type="entry name" value="Myosin_head"/>
    <property type="match status" value="1"/>
</dbReference>
<dbReference type="InterPro" id="IPR041793">
    <property type="entry name" value="MyoVII_FERM_C1"/>
</dbReference>
<dbReference type="InterPro" id="IPR019748">
    <property type="entry name" value="FERM_central"/>
</dbReference>
<keyword evidence="6 12" id="KW-0547">Nucleotide-binding</keyword>
<dbReference type="GO" id="GO:0016459">
    <property type="term" value="C:myosin complex"/>
    <property type="evidence" value="ECO:0007669"/>
    <property type="project" value="UniProtKB-KW"/>
</dbReference>
<dbReference type="CDD" id="cd13198">
    <property type="entry name" value="FERM_C1_MyoVII"/>
    <property type="match status" value="1"/>
</dbReference>
<dbReference type="InterPro" id="IPR001609">
    <property type="entry name" value="Myosin_head_motor_dom-like"/>
</dbReference>
<keyword evidence="9 12" id="KW-0505">Motor protein</keyword>
<evidence type="ECO:0000256" key="14">
    <source>
        <dbReference type="SAM" id="MobiDB-lite"/>
    </source>
</evidence>
<feature type="domain" description="Myosin motor" evidence="18">
    <location>
        <begin position="103"/>
        <end position="801"/>
    </location>
</feature>
<comment type="subcellular location">
    <subcellularLocation>
        <location evidence="1">Cytoplasm</location>
    </subcellularLocation>
</comment>
<dbReference type="CDD" id="cd17092">
    <property type="entry name" value="FERM1_F1_Myosin-VII"/>
    <property type="match status" value="1"/>
</dbReference>
<dbReference type="InterPro" id="IPR029071">
    <property type="entry name" value="Ubiquitin-like_domsf"/>
</dbReference>
<dbReference type="GO" id="GO:0120025">
    <property type="term" value="C:plasma membrane bounded cell projection"/>
    <property type="evidence" value="ECO:0007669"/>
    <property type="project" value="UniProtKB-ARBA"/>
</dbReference>
<keyword evidence="20" id="KW-1185">Reference proteome</keyword>
<evidence type="ECO:0000259" key="16">
    <source>
        <dbReference type="PROSITE" id="PS50057"/>
    </source>
</evidence>
<dbReference type="Pfam" id="PF21998">
    <property type="entry name" value="FERM_C1_MyoVII"/>
    <property type="match status" value="1"/>
</dbReference>
<evidence type="ECO:0000256" key="4">
    <source>
        <dbReference type="ARBA" id="ARBA00022490"/>
    </source>
</evidence>
<protein>
    <recommendedName>
        <fullName evidence="21">Unconventional myosin-VIIb-like</fullName>
    </recommendedName>
</protein>
<feature type="domain" description="MyTH4" evidence="17">
    <location>
        <begin position="1043"/>
        <end position="1275"/>
    </location>
</feature>
<evidence type="ECO:0000256" key="3">
    <source>
        <dbReference type="ARBA" id="ARBA00022443"/>
    </source>
</evidence>
<dbReference type="Pfam" id="PF24123">
    <property type="entry name" value="Myosin_VII_N"/>
    <property type="match status" value="1"/>
</dbReference>
<dbReference type="PANTHER" id="PTHR22692:SF24">
    <property type="entry name" value="MYOSIN VIIB"/>
    <property type="match status" value="1"/>
</dbReference>
<dbReference type="Gene3D" id="1.25.40.530">
    <property type="entry name" value="MyTH4 domain"/>
    <property type="match status" value="2"/>
</dbReference>
<dbReference type="Pfam" id="PF00373">
    <property type="entry name" value="FERM_M"/>
    <property type="match status" value="1"/>
</dbReference>
<dbReference type="Pfam" id="PF07653">
    <property type="entry name" value="SH3_2"/>
    <property type="match status" value="1"/>
</dbReference>
<dbReference type="SUPFAM" id="SSF52540">
    <property type="entry name" value="P-loop containing nucleoside triphosphate hydrolases"/>
    <property type="match status" value="2"/>
</dbReference>
<feature type="domain" description="MyTH4" evidence="17">
    <location>
        <begin position="1685"/>
        <end position="1840"/>
    </location>
</feature>
<dbReference type="Gene3D" id="1.20.58.530">
    <property type="match status" value="1"/>
</dbReference>
<dbReference type="GO" id="GO:0005737">
    <property type="term" value="C:cytoplasm"/>
    <property type="evidence" value="ECO:0007669"/>
    <property type="project" value="UniProtKB-SubCell"/>
</dbReference>
<dbReference type="CDD" id="cd13199">
    <property type="entry name" value="FERM_C2_MyoVII"/>
    <property type="match status" value="1"/>
</dbReference>
<dbReference type="InterPro" id="IPR036106">
    <property type="entry name" value="MYSc_Myo7"/>
</dbReference>
<feature type="region of interest" description="Actin-binding" evidence="12">
    <location>
        <begin position="678"/>
        <end position="700"/>
    </location>
</feature>
<dbReference type="Gene3D" id="3.40.850.10">
    <property type="entry name" value="Kinesin motor domain"/>
    <property type="match status" value="1"/>
</dbReference>
<dbReference type="Pfam" id="PF21989">
    <property type="entry name" value="RA_2"/>
    <property type="match status" value="2"/>
</dbReference>
<dbReference type="Gene3D" id="1.10.10.820">
    <property type="match status" value="1"/>
</dbReference>
<dbReference type="Proteomes" id="UP001044222">
    <property type="component" value="Chromosome 6"/>
</dbReference>
<dbReference type="CDD" id="cd17093">
    <property type="entry name" value="FERM2_F1_Myosin-VII"/>
    <property type="match status" value="1"/>
</dbReference>
<feature type="compositionally biased region" description="Basic residues" evidence="14">
    <location>
        <begin position="1115"/>
        <end position="1132"/>
    </location>
</feature>
<keyword evidence="7 12" id="KW-0067">ATP-binding</keyword>
<dbReference type="Pfam" id="PF02174">
    <property type="entry name" value="IRS"/>
    <property type="match status" value="1"/>
</dbReference>
<dbReference type="InterPro" id="IPR038185">
    <property type="entry name" value="MyTH4_dom_sf"/>
</dbReference>
<dbReference type="InterPro" id="IPR002404">
    <property type="entry name" value="IRS_PTB"/>
</dbReference>
<dbReference type="SMART" id="SM00139">
    <property type="entry name" value="MyTH4"/>
    <property type="match status" value="2"/>
</dbReference>
<dbReference type="InterPro" id="IPR035963">
    <property type="entry name" value="FERM_2"/>
</dbReference>
<dbReference type="InterPro" id="IPR057130">
    <property type="entry name" value="Myosin_VII_N"/>
</dbReference>
<keyword evidence="13" id="KW-0175">Coiled coil</keyword>
<dbReference type="FunFam" id="1.10.10.820:FF:000001">
    <property type="entry name" value="Myosin heavy chain"/>
    <property type="match status" value="1"/>
</dbReference>
<feature type="domain" description="SH3" evidence="15">
    <location>
        <begin position="1585"/>
        <end position="1651"/>
    </location>
</feature>
<evidence type="ECO:0008006" key="21">
    <source>
        <dbReference type="Google" id="ProtNLM"/>
    </source>
</evidence>
<evidence type="ECO:0000256" key="5">
    <source>
        <dbReference type="ARBA" id="ARBA00022737"/>
    </source>
</evidence>
<feature type="binding site" evidence="12">
    <location>
        <begin position="196"/>
        <end position="203"/>
    </location>
    <ligand>
        <name>ATP</name>
        <dbReference type="ChEBI" id="CHEBI:30616"/>
    </ligand>
</feature>
<dbReference type="Gene3D" id="2.30.29.30">
    <property type="entry name" value="Pleckstrin-homology domain (PH domain)/Phosphotyrosine-binding domain (PTB)"/>
    <property type="match status" value="2"/>
</dbReference>
<dbReference type="SMART" id="SM00015">
    <property type="entry name" value="IQ"/>
    <property type="match status" value="4"/>
</dbReference>
<dbReference type="SUPFAM" id="SSF47031">
    <property type="entry name" value="Second domain of FERM"/>
    <property type="match status" value="2"/>
</dbReference>
<dbReference type="EMBL" id="JAFIRN010000006">
    <property type="protein sequence ID" value="KAG5847266.1"/>
    <property type="molecule type" value="Genomic_DNA"/>
</dbReference>
<comment type="similarity">
    <text evidence="2 12">Belongs to the TRAFAC class myosin-kinesin ATPase superfamily. Myosin family.</text>
</comment>
<dbReference type="PROSITE" id="PS50002">
    <property type="entry name" value="SH3"/>
    <property type="match status" value="1"/>
</dbReference>
<dbReference type="PANTHER" id="PTHR22692">
    <property type="entry name" value="MYOSIN VII, XV"/>
    <property type="match status" value="1"/>
</dbReference>
<dbReference type="InterPro" id="IPR000857">
    <property type="entry name" value="MyTH4_dom"/>
</dbReference>
<feature type="domain" description="FERM" evidence="16">
    <location>
        <begin position="1280"/>
        <end position="1587"/>
    </location>
</feature>
<evidence type="ECO:0000259" key="18">
    <source>
        <dbReference type="PROSITE" id="PS51456"/>
    </source>
</evidence>
<keyword evidence="3 11" id="KW-0728">SH3 domain</keyword>
<dbReference type="PROSITE" id="PS50096">
    <property type="entry name" value="IQ"/>
    <property type="match status" value="4"/>
</dbReference>
<feature type="region of interest" description="Disordered" evidence="14">
    <location>
        <begin position="1115"/>
        <end position="1155"/>
    </location>
</feature>
<name>A0A9D3MFT4_ANGAN</name>
<dbReference type="InterPro" id="IPR027417">
    <property type="entry name" value="P-loop_NTPase"/>
</dbReference>
<dbReference type="GO" id="GO:0003779">
    <property type="term" value="F:actin binding"/>
    <property type="evidence" value="ECO:0007669"/>
    <property type="project" value="UniProtKB-KW"/>
</dbReference>
<dbReference type="InterPro" id="IPR014352">
    <property type="entry name" value="FERM/acyl-CoA-bd_prot_sf"/>
</dbReference>
<comment type="caution">
    <text evidence="19">The sequence shown here is derived from an EMBL/GenBank/DDBJ whole genome shotgun (WGS) entry which is preliminary data.</text>
</comment>
<accession>A0A9D3MFT4</accession>
<dbReference type="PRINTS" id="PR00193">
    <property type="entry name" value="MYOSINHEAVY"/>
</dbReference>
<keyword evidence="10 12" id="KW-0009">Actin-binding</keyword>
<keyword evidence="5" id="KW-0677">Repeat</keyword>
<dbReference type="Gene3D" id="1.20.120.720">
    <property type="entry name" value="Myosin VI head, motor domain, U50 subdomain"/>
    <property type="match status" value="1"/>
</dbReference>
<dbReference type="Gene3D" id="1.20.80.10">
    <property type="match status" value="2"/>
</dbReference>
<dbReference type="Gene3D" id="3.10.20.90">
    <property type="entry name" value="Phosphatidylinositol 3-kinase Catalytic Subunit, Chain A, domain 1"/>
    <property type="match status" value="2"/>
</dbReference>
<dbReference type="GO" id="GO:0003774">
    <property type="term" value="F:cytoskeletal motor activity"/>
    <property type="evidence" value="ECO:0007669"/>
    <property type="project" value="UniProtKB-UniRule"/>
</dbReference>
<evidence type="ECO:0000256" key="8">
    <source>
        <dbReference type="ARBA" id="ARBA00023123"/>
    </source>
</evidence>
<evidence type="ECO:0000313" key="20">
    <source>
        <dbReference type="Proteomes" id="UP001044222"/>
    </source>
</evidence>
<dbReference type="InterPro" id="IPR000048">
    <property type="entry name" value="IQ_motif_EF-hand-BS"/>
</dbReference>
<evidence type="ECO:0000256" key="2">
    <source>
        <dbReference type="ARBA" id="ARBA00008314"/>
    </source>
</evidence>
<dbReference type="Pfam" id="PF00784">
    <property type="entry name" value="MyTH4"/>
    <property type="match status" value="2"/>
</dbReference>
<feature type="domain" description="FERM" evidence="16">
    <location>
        <begin position="1846"/>
        <end position="2154"/>
    </location>
</feature>